<dbReference type="PANTHER" id="PTHR30193">
    <property type="entry name" value="ABC TRANSPORTER PERMEASE PROTEIN"/>
    <property type="match status" value="1"/>
</dbReference>
<keyword evidence="6 7" id="KW-0472">Membrane</keyword>
<dbReference type="EMBL" id="BAABZQ010000001">
    <property type="protein sequence ID" value="GAA6503211.1"/>
    <property type="molecule type" value="Genomic_DNA"/>
</dbReference>
<keyword evidence="3" id="KW-1003">Cell membrane</keyword>
<evidence type="ECO:0000256" key="4">
    <source>
        <dbReference type="ARBA" id="ARBA00022692"/>
    </source>
</evidence>
<feature type="transmembrane region" description="Helical" evidence="7">
    <location>
        <begin position="262"/>
        <end position="281"/>
    </location>
</feature>
<dbReference type="SUPFAM" id="SSF160964">
    <property type="entry name" value="MalF N-terminal region-like"/>
    <property type="match status" value="1"/>
</dbReference>
<sequence>MYLKGKQKWVPYLFILPWLIGLLVFVAFPMIFSLGMSLFDWDIVGDRIFIGLKNYIDMFHDELFYHSLKVTFQYAVILVPLNVGLALALALLLNKPLKCLGAFKTIFYLPSVLSGVALALIWGWILNDRGILNYLLSLFHIKAVPWLKDPDVAVWSMVLTTAWALGSMMMVFLSGLKEIPEQVIEAARIDGASGFKSFYRITLPLLGPTIVYNIIMAIIASMQQLTVIINLTNGGPMKSTYMYSMYLYENAFTKFRLGYASANAWVMFIIVMALTGAVMFISEKWTYYEV</sequence>
<dbReference type="PANTHER" id="PTHR30193:SF1">
    <property type="entry name" value="ABC TRANSPORTER PERMEASE PROTEIN YESP-RELATED"/>
    <property type="match status" value="1"/>
</dbReference>
<dbReference type="InterPro" id="IPR000515">
    <property type="entry name" value="MetI-like"/>
</dbReference>
<dbReference type="PROSITE" id="PS50928">
    <property type="entry name" value="ABC_TM1"/>
    <property type="match status" value="1"/>
</dbReference>
<evidence type="ECO:0000256" key="5">
    <source>
        <dbReference type="ARBA" id="ARBA00022989"/>
    </source>
</evidence>
<dbReference type="InterPro" id="IPR051393">
    <property type="entry name" value="ABC_transporter_permease"/>
</dbReference>
<feature type="transmembrane region" description="Helical" evidence="7">
    <location>
        <begin position="105"/>
        <end position="125"/>
    </location>
</feature>
<feature type="transmembrane region" description="Helical" evidence="7">
    <location>
        <begin position="197"/>
        <end position="220"/>
    </location>
</feature>
<evidence type="ECO:0000313" key="9">
    <source>
        <dbReference type="EMBL" id="GAA6503211.1"/>
    </source>
</evidence>
<dbReference type="InterPro" id="IPR035906">
    <property type="entry name" value="MetI-like_sf"/>
</dbReference>
<feature type="transmembrane region" description="Helical" evidence="7">
    <location>
        <begin position="72"/>
        <end position="93"/>
    </location>
</feature>
<keyword evidence="2 7" id="KW-0813">Transport</keyword>
<comment type="caution">
    <text evidence="9">The sequence shown here is derived from an EMBL/GenBank/DDBJ whole genome shotgun (WGS) entry which is preliminary data.</text>
</comment>
<evidence type="ECO:0000313" key="10">
    <source>
        <dbReference type="Proteomes" id="UP001600941"/>
    </source>
</evidence>
<evidence type="ECO:0000256" key="7">
    <source>
        <dbReference type="RuleBase" id="RU363032"/>
    </source>
</evidence>
<evidence type="ECO:0000259" key="8">
    <source>
        <dbReference type="PROSITE" id="PS50928"/>
    </source>
</evidence>
<name>A0ABQ0C342_9FIRM</name>
<evidence type="ECO:0000256" key="3">
    <source>
        <dbReference type="ARBA" id="ARBA00022475"/>
    </source>
</evidence>
<dbReference type="CDD" id="cd06261">
    <property type="entry name" value="TM_PBP2"/>
    <property type="match status" value="1"/>
</dbReference>
<dbReference type="RefSeq" id="WP_033141585.1">
    <property type="nucleotide sequence ID" value="NZ_AP031413.1"/>
</dbReference>
<comment type="similarity">
    <text evidence="7">Belongs to the binding-protein-dependent transport system permease family.</text>
</comment>
<accession>A0ABQ0C342</accession>
<dbReference type="Proteomes" id="UP001600941">
    <property type="component" value="Unassembled WGS sequence"/>
</dbReference>
<reference evidence="9 10" key="1">
    <citation type="submission" date="2024-04" db="EMBL/GenBank/DDBJ databases">
        <title>Defined microbial consortia suppress multidrug-resistant proinflammatory Enterobacteriaceae via ecological control.</title>
        <authorList>
            <person name="Furuichi M."/>
            <person name="Kawaguchi T."/>
            <person name="Pust M."/>
            <person name="Yasuma K."/>
            <person name="Plichta D."/>
            <person name="Hasegawa N."/>
            <person name="Ohya T."/>
            <person name="Bhattarai S."/>
            <person name="Sasajima S."/>
            <person name="Aoto Y."/>
            <person name="Tuganbaev T."/>
            <person name="Yaginuma M."/>
            <person name="Ueda M."/>
            <person name="Okahashi N."/>
            <person name="Amafuji K."/>
            <person name="Kiridooshi Y."/>
            <person name="Sugita K."/>
            <person name="Strazar M."/>
            <person name="Skelly A."/>
            <person name="Suda W."/>
            <person name="Hattori M."/>
            <person name="Nakamoto N."/>
            <person name="Caballero S."/>
            <person name="Norman J."/>
            <person name="Olle B."/>
            <person name="Tanoue T."/>
            <person name="Arita M."/>
            <person name="Bucci V."/>
            <person name="Atarashi K."/>
            <person name="Xavier R."/>
            <person name="Honda K."/>
        </authorList>
    </citation>
    <scope>NUCLEOTIDE SEQUENCE [LARGE SCALE GENOMIC DNA]</scope>
    <source>
        <strain evidence="10">k34-0107-D12</strain>
    </source>
</reference>
<feature type="transmembrane region" description="Helical" evidence="7">
    <location>
        <begin position="152"/>
        <end position="176"/>
    </location>
</feature>
<comment type="subcellular location">
    <subcellularLocation>
        <location evidence="1 7">Cell membrane</location>
        <topology evidence="1 7">Multi-pass membrane protein</topology>
    </subcellularLocation>
</comment>
<keyword evidence="10" id="KW-1185">Reference proteome</keyword>
<keyword evidence="4 7" id="KW-0812">Transmembrane</keyword>
<organism evidence="9 10">
    <name type="scientific">Blautia parvula</name>
    <dbReference type="NCBI Taxonomy" id="2877527"/>
    <lineage>
        <taxon>Bacteria</taxon>
        <taxon>Bacillati</taxon>
        <taxon>Bacillota</taxon>
        <taxon>Clostridia</taxon>
        <taxon>Lachnospirales</taxon>
        <taxon>Lachnospiraceae</taxon>
        <taxon>Blautia</taxon>
    </lineage>
</organism>
<evidence type="ECO:0000256" key="1">
    <source>
        <dbReference type="ARBA" id="ARBA00004651"/>
    </source>
</evidence>
<dbReference type="SUPFAM" id="SSF161098">
    <property type="entry name" value="MetI-like"/>
    <property type="match status" value="1"/>
</dbReference>
<dbReference type="Gene3D" id="1.10.3720.10">
    <property type="entry name" value="MetI-like"/>
    <property type="match status" value="1"/>
</dbReference>
<dbReference type="Pfam" id="PF00528">
    <property type="entry name" value="BPD_transp_1"/>
    <property type="match status" value="1"/>
</dbReference>
<evidence type="ECO:0000256" key="2">
    <source>
        <dbReference type="ARBA" id="ARBA00022448"/>
    </source>
</evidence>
<keyword evidence="5 7" id="KW-1133">Transmembrane helix</keyword>
<proteinExistence type="inferred from homology"/>
<feature type="domain" description="ABC transmembrane type-1" evidence="8">
    <location>
        <begin position="68"/>
        <end position="278"/>
    </location>
</feature>
<feature type="transmembrane region" description="Helical" evidence="7">
    <location>
        <begin position="12"/>
        <end position="32"/>
    </location>
</feature>
<evidence type="ECO:0000256" key="6">
    <source>
        <dbReference type="ARBA" id="ARBA00023136"/>
    </source>
</evidence>
<gene>
    <name evidence="9" type="ORF">K340107D12_60270</name>
</gene>
<protein>
    <submittedName>
        <fullName evidence="9">Sugar ABC transporter permease</fullName>
    </submittedName>
</protein>